<dbReference type="PROSITE" id="PS51257">
    <property type="entry name" value="PROKAR_LIPOPROTEIN"/>
    <property type="match status" value="1"/>
</dbReference>
<dbReference type="EMBL" id="CP017174">
    <property type="protein sequence ID" value="QDE66998.1"/>
    <property type="molecule type" value="Genomic_DNA"/>
</dbReference>
<organism evidence="1 2">
    <name type="scientific">Myxococcus xanthus</name>
    <dbReference type="NCBI Taxonomy" id="34"/>
    <lineage>
        <taxon>Bacteria</taxon>
        <taxon>Pseudomonadati</taxon>
        <taxon>Myxococcota</taxon>
        <taxon>Myxococcia</taxon>
        <taxon>Myxococcales</taxon>
        <taxon>Cystobacterineae</taxon>
        <taxon>Myxococcaceae</taxon>
        <taxon>Myxococcus</taxon>
    </lineage>
</organism>
<name>A0AAE6KR78_MYXXA</name>
<dbReference type="AlphaFoldDB" id="A0AAE6KR78"/>
<accession>A0AAE6KR78</accession>
<reference evidence="1 2" key="1">
    <citation type="journal article" date="2019" name="Science">
        <title>Social genes are selection hotspots in kin groups of a soil microbe.</title>
        <authorList>
            <person name="Wielgoss S."/>
            <person name="Wolfensberger R."/>
            <person name="Sun L."/>
            <person name="Fiegna F."/>
            <person name="Velicer G.J."/>
        </authorList>
    </citation>
    <scope>NUCLEOTIDE SEQUENCE [LARGE SCALE GENOMIC DNA]</scope>
    <source>
        <strain evidence="1 2">MC3.5.9c15</strain>
    </source>
</reference>
<protein>
    <recommendedName>
        <fullName evidence="3">Lipoprotein</fullName>
    </recommendedName>
</protein>
<evidence type="ECO:0000313" key="2">
    <source>
        <dbReference type="Proteomes" id="UP000320179"/>
    </source>
</evidence>
<dbReference type="Proteomes" id="UP000320179">
    <property type="component" value="Chromosome"/>
</dbReference>
<evidence type="ECO:0008006" key="3">
    <source>
        <dbReference type="Google" id="ProtNLM"/>
    </source>
</evidence>
<proteinExistence type="predicted"/>
<gene>
    <name evidence="1" type="ORF">BHS09_08225</name>
</gene>
<evidence type="ECO:0000313" key="1">
    <source>
        <dbReference type="EMBL" id="QDE66998.1"/>
    </source>
</evidence>
<sequence>MQGHVRAEAMRNQMKSTLPLWMGALLAVGCGGPLPEESQEQQESIAIPEQYLEQEEPSTEGGTVSALRACCFIRCSDNVWRGPYPNVVYGNCRNHGKYQCAKRGLGYVGADWKDC</sequence>